<proteinExistence type="predicted"/>
<evidence type="ECO:0000313" key="3">
    <source>
        <dbReference type="Proteomes" id="UP000230852"/>
    </source>
</evidence>
<reference evidence="3" key="1">
    <citation type="submission" date="2017-09" db="EMBL/GenBank/DDBJ databases">
        <title>Depth-based differentiation of microbial function through sediment-hosted aquifers and enrichment of novel symbionts in the deep terrestrial subsurface.</title>
        <authorList>
            <person name="Probst A.J."/>
            <person name="Ladd B."/>
            <person name="Jarett J.K."/>
            <person name="Geller-Mcgrath D.E."/>
            <person name="Sieber C.M.K."/>
            <person name="Emerson J.B."/>
            <person name="Anantharaman K."/>
            <person name="Thomas B.C."/>
            <person name="Malmstrom R."/>
            <person name="Stieglmeier M."/>
            <person name="Klingl A."/>
            <person name="Woyke T."/>
            <person name="Ryan C.M."/>
            <person name="Banfield J.F."/>
        </authorList>
    </citation>
    <scope>NUCLEOTIDE SEQUENCE [LARGE SCALE GENOMIC DNA]</scope>
</reference>
<gene>
    <name evidence="2" type="ORF">COU28_03820</name>
</gene>
<dbReference type="AlphaFoldDB" id="A0A2H0TXT3"/>
<keyword evidence="1" id="KW-0472">Membrane</keyword>
<name>A0A2H0TXT3_9BACT</name>
<protein>
    <submittedName>
        <fullName evidence="2">Uncharacterized protein</fullName>
    </submittedName>
</protein>
<dbReference type="Proteomes" id="UP000230852">
    <property type="component" value="Unassembled WGS sequence"/>
</dbReference>
<organism evidence="2 3">
    <name type="scientific">Candidatus Magasanikbacteria bacterium CG10_big_fil_rev_8_21_14_0_10_36_16</name>
    <dbReference type="NCBI Taxonomy" id="1974645"/>
    <lineage>
        <taxon>Bacteria</taxon>
        <taxon>Candidatus Magasanikiibacteriota</taxon>
    </lineage>
</organism>
<accession>A0A2H0TXT3</accession>
<evidence type="ECO:0000313" key="2">
    <source>
        <dbReference type="EMBL" id="PIR78034.1"/>
    </source>
</evidence>
<feature type="transmembrane region" description="Helical" evidence="1">
    <location>
        <begin position="30"/>
        <end position="51"/>
    </location>
</feature>
<dbReference type="EMBL" id="PFBU01000073">
    <property type="protein sequence ID" value="PIR78034.1"/>
    <property type="molecule type" value="Genomic_DNA"/>
</dbReference>
<keyword evidence="1" id="KW-0812">Transmembrane</keyword>
<comment type="caution">
    <text evidence="2">The sequence shown here is derived from an EMBL/GenBank/DDBJ whole genome shotgun (WGS) entry which is preliminary data.</text>
</comment>
<sequence>MEIPNELNNLSELQNNFSKKNKKKNDAKKIIILSLFFLLLVAIIYLLFSYLKTQKELSMLKDPVAQEAALKVENDKLIQKIGKLIELSTTEDPVVGTVNDATSLAQQQKFFVNAKNGDKVLIYKDKALIYRPDNNKLINVGPVYIDSTSTTDISSNK</sequence>
<keyword evidence="1" id="KW-1133">Transmembrane helix</keyword>
<evidence type="ECO:0000256" key="1">
    <source>
        <dbReference type="SAM" id="Phobius"/>
    </source>
</evidence>